<name>A0A1M5Y9N1_9BURK</name>
<dbReference type="AlphaFoldDB" id="A0A1M5Y9N1"/>
<feature type="domain" description="HTH lacI-type" evidence="5">
    <location>
        <begin position="25"/>
        <end position="71"/>
    </location>
</feature>
<evidence type="ECO:0000313" key="6">
    <source>
        <dbReference type="EMBL" id="SHI08534.1"/>
    </source>
</evidence>
<dbReference type="InterPro" id="IPR010982">
    <property type="entry name" value="Lambda_DNA-bd_dom_sf"/>
</dbReference>
<dbReference type="SUPFAM" id="SSF53822">
    <property type="entry name" value="Periplasmic binding protein-like I"/>
    <property type="match status" value="1"/>
</dbReference>
<dbReference type="RefSeq" id="WP_084136061.1">
    <property type="nucleotide sequence ID" value="NZ_FQXE01000008.1"/>
</dbReference>
<dbReference type="Gene3D" id="1.10.260.40">
    <property type="entry name" value="lambda repressor-like DNA-binding domains"/>
    <property type="match status" value="1"/>
</dbReference>
<dbReference type="InterPro" id="IPR046335">
    <property type="entry name" value="LacI/GalR-like_sensor"/>
</dbReference>
<dbReference type="PANTHER" id="PTHR30146:SF148">
    <property type="entry name" value="HTH-TYPE TRANSCRIPTIONAL REPRESSOR PURR-RELATED"/>
    <property type="match status" value="1"/>
</dbReference>
<gene>
    <name evidence="6" type="ORF">SAMN04488135_108159</name>
</gene>
<dbReference type="GO" id="GO:0000976">
    <property type="term" value="F:transcription cis-regulatory region binding"/>
    <property type="evidence" value="ECO:0007669"/>
    <property type="project" value="TreeGrafter"/>
</dbReference>
<keyword evidence="2" id="KW-0805">Transcription regulation</keyword>
<evidence type="ECO:0000256" key="4">
    <source>
        <dbReference type="ARBA" id="ARBA00023163"/>
    </source>
</evidence>
<dbReference type="SMART" id="SM00354">
    <property type="entry name" value="HTH_LACI"/>
    <property type="match status" value="1"/>
</dbReference>
<dbReference type="InterPro" id="IPR028082">
    <property type="entry name" value="Peripla_BP_I"/>
</dbReference>
<dbReference type="Proteomes" id="UP000184226">
    <property type="component" value="Unassembled WGS sequence"/>
</dbReference>
<dbReference type="CDD" id="cd06285">
    <property type="entry name" value="PBP1_LacI-like"/>
    <property type="match status" value="1"/>
</dbReference>
<dbReference type="EMBL" id="FQXE01000008">
    <property type="protein sequence ID" value="SHI08534.1"/>
    <property type="molecule type" value="Genomic_DNA"/>
</dbReference>
<reference evidence="6 7" key="1">
    <citation type="submission" date="2016-11" db="EMBL/GenBank/DDBJ databases">
        <authorList>
            <person name="Jaros S."/>
            <person name="Januszkiewicz K."/>
            <person name="Wedrychowicz H."/>
        </authorList>
    </citation>
    <scope>NUCLEOTIDE SEQUENCE [LARGE SCALE GENOMIC DNA]</scope>
    <source>
        <strain evidence="6 7">CGMCC 1.10190</strain>
    </source>
</reference>
<dbReference type="PANTHER" id="PTHR30146">
    <property type="entry name" value="LACI-RELATED TRANSCRIPTIONAL REPRESSOR"/>
    <property type="match status" value="1"/>
</dbReference>
<accession>A0A1M5Y9N1</accession>
<evidence type="ECO:0000256" key="3">
    <source>
        <dbReference type="ARBA" id="ARBA00023125"/>
    </source>
</evidence>
<keyword evidence="7" id="KW-1185">Reference proteome</keyword>
<dbReference type="InterPro" id="IPR000843">
    <property type="entry name" value="HTH_LacI"/>
</dbReference>
<dbReference type="SUPFAM" id="SSF47413">
    <property type="entry name" value="lambda repressor-like DNA-binding domains"/>
    <property type="match status" value="1"/>
</dbReference>
<evidence type="ECO:0000313" key="7">
    <source>
        <dbReference type="Proteomes" id="UP000184226"/>
    </source>
</evidence>
<dbReference type="PROSITE" id="PS50932">
    <property type="entry name" value="HTH_LACI_2"/>
    <property type="match status" value="1"/>
</dbReference>
<keyword evidence="1" id="KW-0678">Repressor</keyword>
<evidence type="ECO:0000256" key="2">
    <source>
        <dbReference type="ARBA" id="ARBA00023015"/>
    </source>
</evidence>
<dbReference type="Gene3D" id="3.40.50.2300">
    <property type="match status" value="2"/>
</dbReference>
<protein>
    <submittedName>
        <fullName evidence="6">Transcriptional regulator, LacI family</fullName>
    </submittedName>
</protein>
<organism evidence="6 7">
    <name type="scientific">Pollutimonas bauzanensis</name>
    <dbReference type="NCBI Taxonomy" id="658167"/>
    <lineage>
        <taxon>Bacteria</taxon>
        <taxon>Pseudomonadati</taxon>
        <taxon>Pseudomonadota</taxon>
        <taxon>Betaproteobacteria</taxon>
        <taxon>Burkholderiales</taxon>
        <taxon>Alcaligenaceae</taxon>
        <taxon>Pollutimonas</taxon>
    </lineage>
</organism>
<evidence type="ECO:0000256" key="1">
    <source>
        <dbReference type="ARBA" id="ARBA00022491"/>
    </source>
</evidence>
<dbReference type="GO" id="GO:0003700">
    <property type="term" value="F:DNA-binding transcription factor activity"/>
    <property type="evidence" value="ECO:0007669"/>
    <property type="project" value="TreeGrafter"/>
</dbReference>
<sequence length="353" mass="38710">MPQSKINTRQRTTLRSLAQHLEIHVSTVSRVLNGTEAEARSAASPEMIARIKQLAKQLNYRPNRQAIGLKTSKTRLIGVILPRLTDLVVATIYEGIDAGATDNQYLTFVGITLDLPERQIQLCETALDQNVEGLLIADARIDNAAFLEEIARRNIPAVLVSRHAPTHCSVTCDDFKGGQMAADHLVQLGHRKICVFAGEAYATTGYDRTNGFIQRCAELGVDIPRHWIIHSGFDTKSGRALGERLFSGDQEKPTAIFAVNDFLAIGLLGALRDSGIQVGRDVAVVGFNDTPIAGELPIGLSTIRSPMYQMGYRSVELLLETIKGGRPESELLEPTLCVRESSNPNVRVYPRLS</sequence>
<dbReference type="CDD" id="cd01392">
    <property type="entry name" value="HTH_LacI"/>
    <property type="match status" value="1"/>
</dbReference>
<dbReference type="OrthoDB" id="269117at2"/>
<evidence type="ECO:0000259" key="5">
    <source>
        <dbReference type="PROSITE" id="PS50932"/>
    </source>
</evidence>
<proteinExistence type="predicted"/>
<dbReference type="Pfam" id="PF13377">
    <property type="entry name" value="Peripla_BP_3"/>
    <property type="match status" value="1"/>
</dbReference>
<dbReference type="STRING" id="658167.SAMN04488135_108159"/>
<keyword evidence="4" id="KW-0804">Transcription</keyword>
<keyword evidence="3" id="KW-0238">DNA-binding</keyword>